<keyword evidence="2" id="KW-1185">Reference proteome</keyword>
<comment type="caution">
    <text evidence="1">The sequence shown here is derived from an EMBL/GenBank/DDBJ whole genome shotgun (WGS) entry which is preliminary data.</text>
</comment>
<name>A0A2S6HP27_9FIRM</name>
<proteinExistence type="predicted"/>
<evidence type="ECO:0000313" key="1">
    <source>
        <dbReference type="EMBL" id="PPK79299.1"/>
    </source>
</evidence>
<dbReference type="RefSeq" id="WP_170072452.1">
    <property type="nucleotide sequence ID" value="NZ_PTJA01000010.1"/>
</dbReference>
<accession>A0A2S6HP27</accession>
<dbReference type="EMBL" id="PTJA01000010">
    <property type="protein sequence ID" value="PPK79299.1"/>
    <property type="molecule type" value="Genomic_DNA"/>
</dbReference>
<dbReference type="AlphaFoldDB" id="A0A2S6HP27"/>
<protein>
    <submittedName>
        <fullName evidence="1">Uncharacterized protein</fullName>
    </submittedName>
</protein>
<evidence type="ECO:0000313" key="2">
    <source>
        <dbReference type="Proteomes" id="UP000237749"/>
    </source>
</evidence>
<gene>
    <name evidence="1" type="ORF">BXY41_11016</name>
</gene>
<organism evidence="1 2">
    <name type="scientific">Lacrimispora xylanisolvens</name>
    <dbReference type="NCBI Taxonomy" id="384636"/>
    <lineage>
        <taxon>Bacteria</taxon>
        <taxon>Bacillati</taxon>
        <taxon>Bacillota</taxon>
        <taxon>Clostridia</taxon>
        <taxon>Lachnospirales</taxon>
        <taxon>Lachnospiraceae</taxon>
        <taxon>Lacrimispora</taxon>
    </lineage>
</organism>
<sequence>MADTITTVNQADPVRAFEALARIIGEKEGVEITLKNLRKKEEKETGSTE</sequence>
<dbReference type="Proteomes" id="UP000237749">
    <property type="component" value="Unassembled WGS sequence"/>
</dbReference>
<reference evidence="1 2" key="1">
    <citation type="submission" date="2018-02" db="EMBL/GenBank/DDBJ databases">
        <title>Genomic Encyclopedia of Archaeal and Bacterial Type Strains, Phase II (KMG-II): from individual species to whole genera.</title>
        <authorList>
            <person name="Goeker M."/>
        </authorList>
    </citation>
    <scope>NUCLEOTIDE SEQUENCE [LARGE SCALE GENOMIC DNA]</scope>
    <source>
        <strain evidence="1 2">DSM 3808</strain>
    </source>
</reference>